<dbReference type="GO" id="GO:0003677">
    <property type="term" value="F:DNA binding"/>
    <property type="evidence" value="ECO:0007669"/>
    <property type="project" value="UniProtKB-KW"/>
</dbReference>
<dbReference type="RefSeq" id="WP_338097472.1">
    <property type="nucleotide sequence ID" value="NZ_CP131061.1"/>
</dbReference>
<dbReference type="EMBL" id="CP131061">
    <property type="protein sequence ID" value="WNY27500.1"/>
    <property type="molecule type" value="Genomic_DNA"/>
</dbReference>
<dbReference type="SUPFAM" id="SSF50249">
    <property type="entry name" value="Nucleic acid-binding proteins"/>
    <property type="match status" value="3"/>
</dbReference>
<feature type="region of interest" description="Disordered" evidence="2">
    <location>
        <begin position="536"/>
        <end position="611"/>
    </location>
</feature>
<feature type="region of interest" description="Disordered" evidence="2">
    <location>
        <begin position="146"/>
        <end position="175"/>
    </location>
</feature>
<accession>A0AA96ZW16</accession>
<dbReference type="AlphaFoldDB" id="A0AA96ZW16"/>
<gene>
    <name evidence="3" type="ORF">MsAm2_13000</name>
</gene>
<keyword evidence="4" id="KW-1185">Reference proteome</keyword>
<evidence type="ECO:0008006" key="5">
    <source>
        <dbReference type="Google" id="ProtNLM"/>
    </source>
</evidence>
<feature type="compositionally biased region" description="Low complexity" evidence="2">
    <location>
        <begin position="558"/>
        <end position="570"/>
    </location>
</feature>
<evidence type="ECO:0000313" key="4">
    <source>
        <dbReference type="Proteomes" id="UP001304970"/>
    </source>
</evidence>
<evidence type="ECO:0000313" key="3">
    <source>
        <dbReference type="EMBL" id="WNY27500.1"/>
    </source>
</evidence>
<sequence length="629" mass="69860">MMNMTNRKDSINAKDATAIEKSKKKDNINNFFVAETLEKYEVVPNSAEIQVPQSPKQGQNSEDTDRILESAEKIQKSFLEKNIDLTEEDVYARLFEWITVYKVPPAEAERTVTNALIKKYNLPKNGVFAGRGAKNMKISEILEIGQKPDDQNPSVGSVGSAGSAGVGSASAGTNGGTDTASWASFDGKVIQLWENSHESIAQAGLLGDETGVVKFTLWNNTDLPVLELNQTYTFKNTLIKNWNQKVQIEMNRATTFELSDKEMKVLPSESGTSGTRGEKHNDVRKISELTKDGLWTDVYAKVVQVFEKTHESIITAGILGDETGTIRFTMWKTAECIPVEAEKTYLFSNVIVKEWNGKYAIELNRSSRVERVDMEIEVKSASFEMTGCAVDIQSGSGLVKRCPECSKVLSKGSCGDHGKVKGKHDLRIKAVFDDGKVAQEAILNRELTEKILNMTLEEAVLLTTETLDPESVSDRIKKEFLGKYYTVFGAKTDRYVIVETIVPANPVSLAAVSELKSKIELEQLEYELFGNKLGNTSENAFENESENTSGNAFENESENTSGNSNENTNTAQKQNSVKPEKDAVFEKPADYSCLEENDVDDSKYNPDFGPLSDQRLEFESVFELEKEVI</sequence>
<feature type="compositionally biased region" description="Polar residues" evidence="2">
    <location>
        <begin position="536"/>
        <end position="552"/>
    </location>
</feature>
<reference evidence="3 4" key="1">
    <citation type="submission" date="2023-07" db="EMBL/GenBank/DDBJ databases">
        <title>Closed genome sequence of Methanosarcinaceae archaeon Am2.</title>
        <authorList>
            <person name="Poehlein A."/>
            <person name="Protasov E."/>
            <person name="Platt K."/>
            <person name="Reeh H."/>
            <person name="Daniel R."/>
            <person name="Brune A."/>
        </authorList>
    </citation>
    <scope>NUCLEOTIDE SEQUENCE [LARGE SCALE GENOMIC DNA]</scope>
    <source>
        <strain evidence="3 4">Am2</strain>
    </source>
</reference>
<proteinExistence type="predicted"/>
<dbReference type="GeneID" id="89228726"/>
<dbReference type="GO" id="GO:0000724">
    <property type="term" value="P:double-strand break repair via homologous recombination"/>
    <property type="evidence" value="ECO:0007669"/>
    <property type="project" value="TreeGrafter"/>
</dbReference>
<feature type="compositionally biased region" description="Basic and acidic residues" evidence="2">
    <location>
        <begin position="578"/>
        <end position="589"/>
    </location>
</feature>
<dbReference type="PANTHER" id="PTHR13356">
    <property type="entry name" value="OB FOLD NUCLEIC ACID BINDING PROTEIN-RELATED"/>
    <property type="match status" value="1"/>
</dbReference>
<evidence type="ECO:0000256" key="2">
    <source>
        <dbReference type="SAM" id="MobiDB-lite"/>
    </source>
</evidence>
<name>A0AA96ZW16_9EURY</name>
<dbReference type="Proteomes" id="UP001304970">
    <property type="component" value="Chromosome"/>
</dbReference>
<keyword evidence="1" id="KW-0238">DNA-binding</keyword>
<dbReference type="InterPro" id="IPR051231">
    <property type="entry name" value="SOSS-B"/>
</dbReference>
<dbReference type="PANTHER" id="PTHR13356:SF8">
    <property type="entry name" value="REPLICATION PROTEIN A"/>
    <property type="match status" value="1"/>
</dbReference>
<dbReference type="GO" id="GO:0010212">
    <property type="term" value="P:response to ionizing radiation"/>
    <property type="evidence" value="ECO:0007669"/>
    <property type="project" value="TreeGrafter"/>
</dbReference>
<protein>
    <recommendedName>
        <fullName evidence="5">Replication protein A</fullName>
    </recommendedName>
</protein>
<dbReference type="Gene3D" id="2.40.50.140">
    <property type="entry name" value="Nucleic acid-binding proteins"/>
    <property type="match status" value="2"/>
</dbReference>
<dbReference type="InterPro" id="IPR012340">
    <property type="entry name" value="NA-bd_OB-fold"/>
</dbReference>
<organism evidence="3 4">
    <name type="scientific">Methanolapillus ohkumae</name>
    <dbReference type="NCBI Taxonomy" id="3028298"/>
    <lineage>
        <taxon>Archaea</taxon>
        <taxon>Methanobacteriati</taxon>
        <taxon>Methanobacteriota</taxon>
        <taxon>Stenosarchaea group</taxon>
        <taxon>Methanomicrobia</taxon>
        <taxon>Methanosarcinales</taxon>
        <taxon>Methanosarcinaceae</taxon>
        <taxon>Methanolapillus</taxon>
    </lineage>
</organism>
<dbReference type="CDD" id="cd04491">
    <property type="entry name" value="SoSSB_OBF"/>
    <property type="match status" value="2"/>
</dbReference>
<feature type="compositionally biased region" description="Low complexity" evidence="2">
    <location>
        <begin position="154"/>
        <end position="175"/>
    </location>
</feature>
<evidence type="ECO:0000256" key="1">
    <source>
        <dbReference type="ARBA" id="ARBA00023125"/>
    </source>
</evidence>